<keyword evidence="2" id="KW-1185">Reference proteome</keyword>
<reference evidence="1 2" key="1">
    <citation type="submission" date="2014-04" db="EMBL/GenBank/DDBJ databases">
        <authorList>
            <consortium name="DOE Joint Genome Institute"/>
            <person name="Kuo A."/>
            <person name="Kohler A."/>
            <person name="Nagy L.G."/>
            <person name="Floudas D."/>
            <person name="Copeland A."/>
            <person name="Barry K.W."/>
            <person name="Cichocki N."/>
            <person name="Veneault-Fourrey C."/>
            <person name="LaButti K."/>
            <person name="Lindquist E.A."/>
            <person name="Lipzen A."/>
            <person name="Lundell T."/>
            <person name="Morin E."/>
            <person name="Murat C."/>
            <person name="Sun H."/>
            <person name="Tunlid A."/>
            <person name="Henrissat B."/>
            <person name="Grigoriev I.V."/>
            <person name="Hibbett D.S."/>
            <person name="Martin F."/>
            <person name="Nordberg H.P."/>
            <person name="Cantor M.N."/>
            <person name="Hua S.X."/>
        </authorList>
    </citation>
    <scope>NUCLEOTIDE SEQUENCE [LARGE SCALE GENOMIC DNA]</scope>
    <source>
        <strain evidence="1 2">Foug A</strain>
    </source>
</reference>
<name>A0A0C3EMH8_9AGAM</name>
<proteinExistence type="predicted"/>
<gene>
    <name evidence="1" type="ORF">SCLCIDRAFT_1207821</name>
</gene>
<protein>
    <submittedName>
        <fullName evidence="1">Uncharacterized protein</fullName>
    </submittedName>
</protein>
<dbReference type="HOGENOM" id="CLU_2211516_0_0_1"/>
<sequence length="107" mass="11727">MATQKRKWITLIMTTILARAVCTLVMDIYPVLSDQIPCVQLGAYTLMTAAFAVTSDVDRISAASEAGSRQVPMLAGSFGQGSFQTNRIYLVLDLHIWFTANTVLRLG</sequence>
<dbReference type="InParanoid" id="A0A0C3EMH8"/>
<dbReference type="EMBL" id="KN822006">
    <property type="protein sequence ID" value="KIM69414.1"/>
    <property type="molecule type" value="Genomic_DNA"/>
</dbReference>
<accession>A0A0C3EMH8</accession>
<evidence type="ECO:0000313" key="1">
    <source>
        <dbReference type="EMBL" id="KIM69414.1"/>
    </source>
</evidence>
<organism evidence="1 2">
    <name type="scientific">Scleroderma citrinum Foug A</name>
    <dbReference type="NCBI Taxonomy" id="1036808"/>
    <lineage>
        <taxon>Eukaryota</taxon>
        <taxon>Fungi</taxon>
        <taxon>Dikarya</taxon>
        <taxon>Basidiomycota</taxon>
        <taxon>Agaricomycotina</taxon>
        <taxon>Agaricomycetes</taxon>
        <taxon>Agaricomycetidae</taxon>
        <taxon>Boletales</taxon>
        <taxon>Sclerodermatineae</taxon>
        <taxon>Sclerodermataceae</taxon>
        <taxon>Scleroderma</taxon>
    </lineage>
</organism>
<dbReference type="Proteomes" id="UP000053989">
    <property type="component" value="Unassembled WGS sequence"/>
</dbReference>
<evidence type="ECO:0000313" key="2">
    <source>
        <dbReference type="Proteomes" id="UP000053989"/>
    </source>
</evidence>
<dbReference type="AlphaFoldDB" id="A0A0C3EMH8"/>
<reference evidence="2" key="2">
    <citation type="submission" date="2015-01" db="EMBL/GenBank/DDBJ databases">
        <title>Evolutionary Origins and Diversification of the Mycorrhizal Mutualists.</title>
        <authorList>
            <consortium name="DOE Joint Genome Institute"/>
            <consortium name="Mycorrhizal Genomics Consortium"/>
            <person name="Kohler A."/>
            <person name="Kuo A."/>
            <person name="Nagy L.G."/>
            <person name="Floudas D."/>
            <person name="Copeland A."/>
            <person name="Barry K.W."/>
            <person name="Cichocki N."/>
            <person name="Veneault-Fourrey C."/>
            <person name="LaButti K."/>
            <person name="Lindquist E.A."/>
            <person name="Lipzen A."/>
            <person name="Lundell T."/>
            <person name="Morin E."/>
            <person name="Murat C."/>
            <person name="Riley R."/>
            <person name="Ohm R."/>
            <person name="Sun H."/>
            <person name="Tunlid A."/>
            <person name="Henrissat B."/>
            <person name="Grigoriev I.V."/>
            <person name="Hibbett D.S."/>
            <person name="Martin F."/>
        </authorList>
    </citation>
    <scope>NUCLEOTIDE SEQUENCE [LARGE SCALE GENOMIC DNA]</scope>
    <source>
        <strain evidence="2">Foug A</strain>
    </source>
</reference>